<comment type="caution">
    <text evidence="1">The sequence shown here is derived from an EMBL/GenBank/DDBJ whole genome shotgun (WGS) entry which is preliminary data.</text>
</comment>
<evidence type="ECO:0000313" key="1">
    <source>
        <dbReference type="EMBL" id="MBW7573263.1"/>
    </source>
</evidence>
<dbReference type="RefSeq" id="WP_219965674.1">
    <property type="nucleotide sequence ID" value="NZ_JAGFNZ010000004.1"/>
</dbReference>
<proteinExistence type="predicted"/>
<protein>
    <submittedName>
        <fullName evidence="1">Uncharacterized protein</fullName>
    </submittedName>
</protein>
<keyword evidence="2" id="KW-1185">Reference proteome</keyword>
<name>A0ABS7DPY5_9FIRM</name>
<accession>A0ABS7DPY5</accession>
<gene>
    <name evidence="1" type="ORF">J5W02_10620</name>
</gene>
<sequence>MAELKNDNVDLAAALFFVLGETVPHRRALEEEAVALRDEMNDREKTLLKVIELCGEPHSPKQYYLIEKAYSWLGKKYYQETIYYAGEYLHTSSWEELPNHIRVEDGITINYAAVQRASVLIDLAKAQEGLGHLEAALFNFIEAYRLQPYSAMNAIKAADVIVKQHGREEALQFLKQQRQSQYYEPVKYQDSLGHIHKNDVFKQLLDAHILKLQENKPSGS</sequence>
<dbReference type="EMBL" id="JAGFNZ010000004">
    <property type="protein sequence ID" value="MBW7573263.1"/>
    <property type="molecule type" value="Genomic_DNA"/>
</dbReference>
<dbReference type="SUPFAM" id="SSF48452">
    <property type="entry name" value="TPR-like"/>
    <property type="match status" value="1"/>
</dbReference>
<organism evidence="1 2">
    <name type="scientific">Caproiciproducens faecalis</name>
    <dbReference type="NCBI Taxonomy" id="2820301"/>
    <lineage>
        <taxon>Bacteria</taxon>
        <taxon>Bacillati</taxon>
        <taxon>Bacillota</taxon>
        <taxon>Clostridia</taxon>
        <taxon>Eubacteriales</taxon>
        <taxon>Acutalibacteraceae</taxon>
        <taxon>Caproiciproducens</taxon>
    </lineage>
</organism>
<evidence type="ECO:0000313" key="2">
    <source>
        <dbReference type="Proteomes" id="UP000719942"/>
    </source>
</evidence>
<dbReference type="InterPro" id="IPR011990">
    <property type="entry name" value="TPR-like_helical_dom_sf"/>
</dbReference>
<reference evidence="1 2" key="1">
    <citation type="submission" date="2021-03" db="EMBL/GenBank/DDBJ databases">
        <title>Caproiciproducens sp. nov. isolated from feces of cow.</title>
        <authorList>
            <person name="Choi J.-Y."/>
        </authorList>
    </citation>
    <scope>NUCLEOTIDE SEQUENCE [LARGE SCALE GENOMIC DNA]</scope>
    <source>
        <strain evidence="1 2">AGMB10547</strain>
    </source>
</reference>
<dbReference type="Proteomes" id="UP000719942">
    <property type="component" value="Unassembled WGS sequence"/>
</dbReference>